<keyword evidence="4" id="KW-0548">Nucleotidyltransferase</keyword>
<evidence type="ECO:0000256" key="2">
    <source>
        <dbReference type="ARBA" id="ARBA00007947"/>
    </source>
</evidence>
<evidence type="ECO:0000256" key="7">
    <source>
        <dbReference type="ARBA" id="ARBA00048493"/>
    </source>
</evidence>
<dbReference type="PANTHER" id="PTHR43584:SF3">
    <property type="entry name" value="BIFUNCTIONAL PROTEIN GLMU"/>
    <property type="match status" value="1"/>
</dbReference>
<dbReference type="GO" id="GO:0003977">
    <property type="term" value="F:UDP-N-acetylglucosamine diphosphorylase activity"/>
    <property type="evidence" value="ECO:0007669"/>
    <property type="project" value="UniProtKB-EC"/>
</dbReference>
<dbReference type="STRING" id="1797535.A2744_04415"/>
<evidence type="ECO:0000313" key="11">
    <source>
        <dbReference type="Proteomes" id="UP000178240"/>
    </source>
</evidence>
<comment type="catalytic activity">
    <reaction evidence="6">
        <text>alpha-D-glucosamine 1-phosphate + acetyl-CoA = N-acetyl-alpha-D-glucosamine 1-phosphate + CoA + H(+)</text>
        <dbReference type="Rhea" id="RHEA:13725"/>
        <dbReference type="ChEBI" id="CHEBI:15378"/>
        <dbReference type="ChEBI" id="CHEBI:57287"/>
        <dbReference type="ChEBI" id="CHEBI:57288"/>
        <dbReference type="ChEBI" id="CHEBI:57776"/>
        <dbReference type="ChEBI" id="CHEBI:58516"/>
        <dbReference type="EC" id="2.3.1.157"/>
    </reaction>
</comment>
<dbReference type="EMBL" id="MHIE01000006">
    <property type="protein sequence ID" value="OGY46218.1"/>
    <property type="molecule type" value="Genomic_DNA"/>
</dbReference>
<evidence type="ECO:0000259" key="9">
    <source>
        <dbReference type="Pfam" id="PF12804"/>
    </source>
</evidence>
<sequence>MKEIQIVILAGGLGKRMGRQDLPKVLTPFKGQPLIQHLLSAIKESGVDPQVAIVVGQMSEKVKAALGSEYIYILQPEQLGTGHAVAVTKTALRRKAKNIMVLNGDHPLVSAATIKKIAQTHLAENKVLTMATTRVDDFSDWRQDFYSFGRIVRDPETNKIIGIVEKKDATPEILQLREVNPAYFCFQADWLWPHLAKLKNDNAQSEYYLTDLVDFAFKENQEIASVAIAAKEALGINTAEELKLLEKLF</sequence>
<keyword evidence="5" id="KW-0012">Acyltransferase</keyword>
<dbReference type="SUPFAM" id="SSF53448">
    <property type="entry name" value="Nucleotide-diphospho-sugar transferases"/>
    <property type="match status" value="1"/>
</dbReference>
<evidence type="ECO:0000313" key="10">
    <source>
        <dbReference type="EMBL" id="OGY46218.1"/>
    </source>
</evidence>
<reference evidence="10 11" key="1">
    <citation type="journal article" date="2016" name="Nat. Commun.">
        <title>Thousands of microbial genomes shed light on interconnected biogeochemical processes in an aquifer system.</title>
        <authorList>
            <person name="Anantharaman K."/>
            <person name="Brown C.T."/>
            <person name="Hug L.A."/>
            <person name="Sharon I."/>
            <person name="Castelle C.J."/>
            <person name="Probst A.J."/>
            <person name="Thomas B.C."/>
            <person name="Singh A."/>
            <person name="Wilkins M.J."/>
            <person name="Karaoz U."/>
            <person name="Brodie E.L."/>
            <person name="Williams K.H."/>
            <person name="Hubbard S.S."/>
            <person name="Banfield J.F."/>
        </authorList>
    </citation>
    <scope>NUCLEOTIDE SEQUENCE [LARGE SCALE GENOMIC DNA]</scope>
</reference>
<evidence type="ECO:0000256" key="4">
    <source>
        <dbReference type="ARBA" id="ARBA00022695"/>
    </source>
</evidence>
<comment type="similarity">
    <text evidence="1">In the C-terminal section; belongs to the transferase hexapeptide repeat family.</text>
</comment>
<evidence type="ECO:0000256" key="8">
    <source>
        <dbReference type="ARBA" id="ARBA00049628"/>
    </source>
</evidence>
<comment type="function">
    <text evidence="8">Catalyzes the last two sequential reactions in the de novo biosynthetic pathway for UDP-N-acetylglucosamine (UDP-GlcNAc). The C-terminal domain catalyzes the transfer of acetyl group from acetyl coenzyme A to glucosamine-1-phosphate (GlcN-1-P) to produce N-acetylglucosamine-1-phosphate (GlcNAc-1-P), which is converted into UDP-GlcNAc by the transfer of uridine 5-monophosphate (from uridine 5-triphosphate), a reaction catalyzed by the N-terminal domain.</text>
</comment>
<comment type="similarity">
    <text evidence="2">In the N-terminal section; belongs to the N-acetylglucosamine-1-phosphate uridyltransferase family.</text>
</comment>
<organism evidence="10 11">
    <name type="scientific">Candidatus Buchananbacteria bacterium RIFCSPHIGHO2_01_FULL_44_11</name>
    <dbReference type="NCBI Taxonomy" id="1797535"/>
    <lineage>
        <taxon>Bacteria</taxon>
        <taxon>Candidatus Buchananiibacteriota</taxon>
    </lineage>
</organism>
<comment type="catalytic activity">
    <reaction evidence="7">
        <text>N-acetyl-alpha-D-glucosamine 1-phosphate + UTP + H(+) = UDP-N-acetyl-alpha-D-glucosamine + diphosphate</text>
        <dbReference type="Rhea" id="RHEA:13509"/>
        <dbReference type="ChEBI" id="CHEBI:15378"/>
        <dbReference type="ChEBI" id="CHEBI:33019"/>
        <dbReference type="ChEBI" id="CHEBI:46398"/>
        <dbReference type="ChEBI" id="CHEBI:57705"/>
        <dbReference type="ChEBI" id="CHEBI:57776"/>
        <dbReference type="EC" id="2.7.7.23"/>
    </reaction>
</comment>
<evidence type="ECO:0000256" key="3">
    <source>
        <dbReference type="ARBA" id="ARBA00022679"/>
    </source>
</evidence>
<feature type="domain" description="MobA-like NTP transferase" evidence="9">
    <location>
        <begin position="7"/>
        <end position="202"/>
    </location>
</feature>
<comment type="caution">
    <text evidence="10">The sequence shown here is derived from an EMBL/GenBank/DDBJ whole genome shotgun (WGS) entry which is preliminary data.</text>
</comment>
<evidence type="ECO:0000256" key="5">
    <source>
        <dbReference type="ARBA" id="ARBA00023315"/>
    </source>
</evidence>
<proteinExistence type="inferred from homology"/>
<gene>
    <name evidence="10" type="ORF">A2744_04415</name>
</gene>
<protein>
    <recommendedName>
        <fullName evidence="9">MobA-like NTP transferase domain-containing protein</fullName>
    </recommendedName>
</protein>
<keyword evidence="3" id="KW-0808">Transferase</keyword>
<dbReference type="InterPro" id="IPR029044">
    <property type="entry name" value="Nucleotide-diphossugar_trans"/>
</dbReference>
<name>A0A1G1Y1P0_9BACT</name>
<dbReference type="InterPro" id="IPR025877">
    <property type="entry name" value="MobA-like_NTP_Trfase"/>
</dbReference>
<dbReference type="InterPro" id="IPR050065">
    <property type="entry name" value="GlmU-like"/>
</dbReference>
<evidence type="ECO:0000256" key="6">
    <source>
        <dbReference type="ARBA" id="ARBA00048247"/>
    </source>
</evidence>
<dbReference type="Pfam" id="PF12804">
    <property type="entry name" value="NTP_transf_3"/>
    <property type="match status" value="1"/>
</dbReference>
<evidence type="ECO:0000256" key="1">
    <source>
        <dbReference type="ARBA" id="ARBA00007707"/>
    </source>
</evidence>
<dbReference type="AlphaFoldDB" id="A0A1G1Y1P0"/>
<dbReference type="Proteomes" id="UP000178240">
    <property type="component" value="Unassembled WGS sequence"/>
</dbReference>
<dbReference type="GO" id="GO:0019134">
    <property type="term" value="F:glucosamine-1-phosphate N-acetyltransferase activity"/>
    <property type="evidence" value="ECO:0007669"/>
    <property type="project" value="UniProtKB-EC"/>
</dbReference>
<accession>A0A1G1Y1P0</accession>
<dbReference type="PANTHER" id="PTHR43584">
    <property type="entry name" value="NUCLEOTIDYL TRANSFERASE"/>
    <property type="match status" value="1"/>
</dbReference>
<dbReference type="Gene3D" id="3.90.550.10">
    <property type="entry name" value="Spore Coat Polysaccharide Biosynthesis Protein SpsA, Chain A"/>
    <property type="match status" value="1"/>
</dbReference>